<dbReference type="CDD" id="cd16448">
    <property type="entry name" value="RING-H2"/>
    <property type="match status" value="1"/>
</dbReference>
<keyword evidence="5" id="KW-1185">Reference proteome</keyword>
<dbReference type="PROSITE" id="PS50089">
    <property type="entry name" value="ZF_RING_2"/>
    <property type="match status" value="1"/>
</dbReference>
<comment type="caution">
    <text evidence="4">The sequence shown here is derived from an EMBL/GenBank/DDBJ whole genome shotgun (WGS) entry which is preliminary data.</text>
</comment>
<dbReference type="Proteomes" id="UP000630445">
    <property type="component" value="Unassembled WGS sequence"/>
</dbReference>
<proteinExistence type="predicted"/>
<feature type="transmembrane region" description="Helical" evidence="2">
    <location>
        <begin position="12"/>
        <end position="32"/>
    </location>
</feature>
<evidence type="ECO:0000259" key="3">
    <source>
        <dbReference type="PROSITE" id="PS50089"/>
    </source>
</evidence>
<keyword evidence="2" id="KW-1133">Transmembrane helix</keyword>
<reference evidence="4" key="1">
    <citation type="submission" date="2020-06" db="EMBL/GenBank/DDBJ databases">
        <title>Draft genome sequences of strains closely related to Aspergillus parafelis and Aspergillus hiratsukae.</title>
        <authorList>
            <person name="Dos Santos R.A.C."/>
            <person name="Rivero-Menendez O."/>
            <person name="Steenwyk J.L."/>
            <person name="Mead M.E."/>
            <person name="Goldman G.H."/>
            <person name="Alastruey-Izquierdo A."/>
            <person name="Rokas A."/>
        </authorList>
    </citation>
    <scope>NUCLEOTIDE SEQUENCE</scope>
    <source>
        <strain evidence="4">CNM-CM5793</strain>
    </source>
</reference>
<dbReference type="InterPro" id="IPR044249">
    <property type="entry name" value="XERICO-like"/>
</dbReference>
<evidence type="ECO:0000313" key="4">
    <source>
        <dbReference type="EMBL" id="KAF7122228.1"/>
    </source>
</evidence>
<keyword evidence="1" id="KW-0862">Zinc</keyword>
<dbReference type="Pfam" id="PF13639">
    <property type="entry name" value="zf-RING_2"/>
    <property type="match status" value="1"/>
</dbReference>
<evidence type="ECO:0000256" key="1">
    <source>
        <dbReference type="PROSITE-ProRule" id="PRU00175"/>
    </source>
</evidence>
<gene>
    <name evidence="4" type="ORF">CNMCM5793_000185</name>
</gene>
<evidence type="ECO:0000256" key="2">
    <source>
        <dbReference type="SAM" id="Phobius"/>
    </source>
</evidence>
<dbReference type="InterPro" id="IPR001841">
    <property type="entry name" value="Znf_RING"/>
</dbReference>
<dbReference type="OrthoDB" id="8062037at2759"/>
<dbReference type="Gene3D" id="3.30.40.10">
    <property type="entry name" value="Zinc/RING finger domain, C3HC4 (zinc finger)"/>
    <property type="match status" value="1"/>
</dbReference>
<evidence type="ECO:0000313" key="5">
    <source>
        <dbReference type="Proteomes" id="UP000630445"/>
    </source>
</evidence>
<dbReference type="EMBL" id="JACBAD010002026">
    <property type="protein sequence ID" value="KAF7122228.1"/>
    <property type="molecule type" value="Genomic_DNA"/>
</dbReference>
<keyword evidence="1" id="KW-0863">Zinc-finger</keyword>
<dbReference type="AlphaFoldDB" id="A0A8H6PA58"/>
<sequence>MNAQESNSPLAVIGVTVGAFTIVVVAIIGVFLQVRRNAARASASTIVKETKHQSDTEMLQKLESLCPTKPYDEWIETTHVEQDLSDRTSTHFTCSMCLEDVNGPDLMHVLSCRHVYHAHCLEQWFLGRHFLCPLCNQPFFQQNEPGPDNV</sequence>
<keyword evidence="1" id="KW-0479">Metal-binding</keyword>
<dbReference type="InterPro" id="IPR013083">
    <property type="entry name" value="Znf_RING/FYVE/PHD"/>
</dbReference>
<dbReference type="GO" id="GO:0008270">
    <property type="term" value="F:zinc ion binding"/>
    <property type="evidence" value="ECO:0007669"/>
    <property type="project" value="UniProtKB-KW"/>
</dbReference>
<accession>A0A8H6PA58</accession>
<dbReference type="SMART" id="SM00184">
    <property type="entry name" value="RING"/>
    <property type="match status" value="1"/>
</dbReference>
<feature type="domain" description="RING-type" evidence="3">
    <location>
        <begin position="94"/>
        <end position="136"/>
    </location>
</feature>
<keyword evidence="2" id="KW-0472">Membrane</keyword>
<organism evidence="4 5">
    <name type="scientific">Aspergillus hiratsukae</name>
    <dbReference type="NCBI Taxonomy" id="1194566"/>
    <lineage>
        <taxon>Eukaryota</taxon>
        <taxon>Fungi</taxon>
        <taxon>Dikarya</taxon>
        <taxon>Ascomycota</taxon>
        <taxon>Pezizomycotina</taxon>
        <taxon>Eurotiomycetes</taxon>
        <taxon>Eurotiomycetidae</taxon>
        <taxon>Eurotiales</taxon>
        <taxon>Aspergillaceae</taxon>
        <taxon>Aspergillus</taxon>
        <taxon>Aspergillus subgen. Fumigati</taxon>
    </lineage>
</organism>
<protein>
    <recommendedName>
        <fullName evidence="3">RING-type domain-containing protein</fullName>
    </recommendedName>
</protein>
<dbReference type="PANTHER" id="PTHR47258">
    <property type="match status" value="1"/>
</dbReference>
<name>A0A8H6PA58_9EURO</name>
<keyword evidence="2" id="KW-0812">Transmembrane</keyword>
<dbReference type="PANTHER" id="PTHR47258:SF1">
    <property type="entry name" value="E3 UBIQUITIN-PROTEIN LIGASE XERICO-RELATED"/>
    <property type="match status" value="1"/>
</dbReference>
<dbReference type="SUPFAM" id="SSF57850">
    <property type="entry name" value="RING/U-box"/>
    <property type="match status" value="1"/>
</dbReference>